<feature type="compositionally biased region" description="Basic and acidic residues" evidence="1">
    <location>
        <begin position="939"/>
        <end position="954"/>
    </location>
</feature>
<dbReference type="Proteomes" id="UP001055439">
    <property type="component" value="Chromosome 8"/>
</dbReference>
<organism evidence="3 4">
    <name type="scientific">Musa troglodytarum</name>
    <name type="common">fe'i banana</name>
    <dbReference type="NCBI Taxonomy" id="320322"/>
    <lineage>
        <taxon>Eukaryota</taxon>
        <taxon>Viridiplantae</taxon>
        <taxon>Streptophyta</taxon>
        <taxon>Embryophyta</taxon>
        <taxon>Tracheophyta</taxon>
        <taxon>Spermatophyta</taxon>
        <taxon>Magnoliopsida</taxon>
        <taxon>Liliopsida</taxon>
        <taxon>Zingiberales</taxon>
        <taxon>Musaceae</taxon>
        <taxon>Musa</taxon>
    </lineage>
</organism>
<sequence>PRRGRRRRHHASPASINPHHALPWTPRKLQAQLVVVRRRVNVPHRRQPVVRSARWPRPAPRHRRVLMTTKQPSAATVPVNSENAETPWTRNSVVDGGGATLLSLVIFQLLSFSAITTIIPNLASMASEASVTDQTVNEHMGTNVSDNINNAGVALLSKIEDLQGKDEEEISKGKDEDKVEVKKDPTSVGAPTAEPEEKLEQEEVATVIEEVEEQAKDKSVLEPSVEAEEKEMKDKSDAVATPDLLNEPAAQATEISEPSVAEEPVETPKENAHSETVTEESTSAEESSEVSAAVSPPLLTDDKPIESPPVCIVREPAPDATVVLNAAETAEDRETAFDGVEVSPESSKQLPPIETIESESSDAVTVVPSASELIESTERTDDDCNADSDTKKSSGEDLVPEVEVAECIAEPVVAVKQEQENTVDVGATASSETNQSVKVSEDVKVIGETKNENLDGEDLSLDTMKSEEELVLELEVAERAAEPVVDAKQEQENTKDAEETALSETNQTVKVSEDAKMSGETKNENLEGEDLSLDAKKSAGEELAPEVEVAGHTTEPVVDVKQEQENTMDVEEAALGETNQTVKVSEDAKVISETKNENLEGEDLSLDAKKSVEEELVPEVEVVECTAEPVVDVKHEQEKTMDVEETALSETNQTVKVSEDAKVISETKKENLEGEDLSLDAKKSAGEELVPEVEVVECTAEPIVDVKQEQENTMDVEETALSETNQTVKVSEDAKVISETKNENLEGEDLRLDAKKSAGEEIVPEVEVAEPITQPVVDVKQEQENTKDVEATALSETNQTVNASEDFKVISETNNENLEGEDLSLDAKKSAREELVPEVEVAEEGPVVDVKQEQEKTMDVEATVLSEPNLTVNSSEDVKVIGEMKNENLEGEDLRLTETSRDINFAGIENKASAKNQECDPKDPETEAKPVVKQTLLDKFVEESTEDKEKESVKVYDQSLAASTKVDDGSTKTDEAPKSETPAKKSQRNIISKVKQSIVKVKKAIIGRSPSSKTMEAAKGIEDTKQK</sequence>
<feature type="region of interest" description="Disordered" evidence="1">
    <location>
        <begin position="633"/>
        <end position="656"/>
    </location>
</feature>
<feature type="compositionally biased region" description="Basic and acidic residues" evidence="1">
    <location>
        <begin position="511"/>
        <end position="525"/>
    </location>
</feature>
<keyword evidence="2" id="KW-0812">Transmembrane</keyword>
<feature type="compositionally biased region" description="Basic and acidic residues" evidence="1">
    <location>
        <begin position="166"/>
        <end position="185"/>
    </location>
</feature>
<dbReference type="EMBL" id="CP097510">
    <property type="protein sequence ID" value="URE23403.1"/>
    <property type="molecule type" value="Genomic_DNA"/>
</dbReference>
<dbReference type="PANTHER" id="PTHR37729">
    <property type="entry name" value="NEUROFILAMENT PROTEIN-LIKE PROTEIN"/>
    <property type="match status" value="1"/>
</dbReference>
<evidence type="ECO:0000313" key="3">
    <source>
        <dbReference type="EMBL" id="URE23403.1"/>
    </source>
</evidence>
<feature type="region of interest" description="Disordered" evidence="1">
    <location>
        <begin position="482"/>
        <end position="558"/>
    </location>
</feature>
<evidence type="ECO:0000313" key="4">
    <source>
        <dbReference type="Proteomes" id="UP001055439"/>
    </source>
</evidence>
<feature type="region of interest" description="Disordered" evidence="1">
    <location>
        <begin position="1"/>
        <end position="22"/>
    </location>
</feature>
<feature type="non-terminal residue" evidence="3">
    <location>
        <position position="1"/>
    </location>
</feature>
<feature type="region of interest" description="Disordered" evidence="1">
    <location>
        <begin position="1007"/>
        <end position="1027"/>
    </location>
</feature>
<proteinExistence type="predicted"/>
<keyword evidence="2" id="KW-1133">Transmembrane helix</keyword>
<dbReference type="OrthoDB" id="778271at2759"/>
<protein>
    <submittedName>
        <fullName evidence="3">Uncharacterized protein</fullName>
    </submittedName>
</protein>
<evidence type="ECO:0000256" key="2">
    <source>
        <dbReference type="SAM" id="Phobius"/>
    </source>
</evidence>
<gene>
    <name evidence="3" type="ORF">MUK42_15721</name>
</gene>
<keyword evidence="4" id="KW-1185">Reference proteome</keyword>
<feature type="region of interest" description="Disordered" evidence="1">
    <location>
        <begin position="166"/>
        <end position="311"/>
    </location>
</feature>
<feature type="compositionally biased region" description="Basic and acidic residues" evidence="1">
    <location>
        <begin position="965"/>
        <end position="983"/>
    </location>
</feature>
<feature type="compositionally biased region" description="Basic residues" evidence="1">
    <location>
        <begin position="1"/>
        <end position="11"/>
    </location>
</feature>
<feature type="compositionally biased region" description="Basic and acidic residues" evidence="1">
    <location>
        <begin position="633"/>
        <end position="642"/>
    </location>
</feature>
<feature type="compositionally biased region" description="Basic and acidic residues" evidence="1">
    <location>
        <begin position="730"/>
        <end position="742"/>
    </location>
</feature>
<feature type="compositionally biased region" description="Basic and acidic residues" evidence="1">
    <location>
        <begin position="917"/>
        <end position="930"/>
    </location>
</feature>
<accession>A0A9E7H546</accession>
<feature type="compositionally biased region" description="Basic and acidic residues" evidence="1">
    <location>
        <begin position="482"/>
        <end position="498"/>
    </location>
</feature>
<keyword evidence="2" id="KW-0472">Membrane</keyword>
<name>A0A9E7H546_9LILI</name>
<feature type="region of interest" description="Disordered" evidence="1">
    <location>
        <begin position="704"/>
        <end position="742"/>
    </location>
</feature>
<feature type="region of interest" description="Disordered" evidence="1">
    <location>
        <begin position="334"/>
        <end position="398"/>
    </location>
</feature>
<feature type="region of interest" description="Disordered" evidence="1">
    <location>
        <begin position="908"/>
        <end position="990"/>
    </location>
</feature>
<reference evidence="3" key="1">
    <citation type="submission" date="2022-05" db="EMBL/GenBank/DDBJ databases">
        <title>The Musa troglodytarum L. genome provides insights into the mechanism of non-climacteric behaviour and enrichment of carotenoids.</title>
        <authorList>
            <person name="Wang J."/>
        </authorList>
    </citation>
    <scope>NUCLEOTIDE SEQUENCE</scope>
    <source>
        <tissue evidence="3">Leaf</tissue>
    </source>
</reference>
<dbReference type="AlphaFoldDB" id="A0A9E7H546"/>
<dbReference type="PANTHER" id="PTHR37729:SF1">
    <property type="entry name" value="NEUROFILAMENT PROTEIN-LIKE PROTEIN"/>
    <property type="match status" value="1"/>
</dbReference>
<feature type="transmembrane region" description="Helical" evidence="2">
    <location>
        <begin position="99"/>
        <end position="119"/>
    </location>
</feature>
<evidence type="ECO:0000256" key="1">
    <source>
        <dbReference type="SAM" id="MobiDB-lite"/>
    </source>
</evidence>